<dbReference type="PANTHER" id="PTHR11364:SF27">
    <property type="entry name" value="SULFURTRANSFERASE"/>
    <property type="match status" value="1"/>
</dbReference>
<keyword evidence="1 4" id="KW-0808">Transferase</keyword>
<dbReference type="SMART" id="SM00450">
    <property type="entry name" value="RHOD"/>
    <property type="match status" value="2"/>
</dbReference>
<feature type="domain" description="Rhodanese" evidence="3">
    <location>
        <begin position="30"/>
        <end position="147"/>
    </location>
</feature>
<dbReference type="OrthoDB" id="9781034at2"/>
<keyword evidence="5" id="KW-1185">Reference proteome</keyword>
<dbReference type="PANTHER" id="PTHR11364">
    <property type="entry name" value="THIOSULFATE SULFERTANSFERASE"/>
    <property type="match status" value="1"/>
</dbReference>
<keyword evidence="2" id="KW-0677">Repeat</keyword>
<dbReference type="EMBL" id="FNIT01000003">
    <property type="protein sequence ID" value="SDO10730.1"/>
    <property type="molecule type" value="Genomic_DNA"/>
</dbReference>
<protein>
    <submittedName>
        <fullName evidence="4">Thiosulfate/3-mercaptopyruvate sulfurtransferase</fullName>
    </submittedName>
</protein>
<reference evidence="4 5" key="1">
    <citation type="submission" date="2016-10" db="EMBL/GenBank/DDBJ databases">
        <authorList>
            <person name="de Groot N.N."/>
        </authorList>
    </citation>
    <scope>NUCLEOTIDE SEQUENCE [LARGE SCALE GENOMIC DNA]</scope>
    <source>
        <strain evidence="5">L7-484,KACC 16230,DSM 25025</strain>
    </source>
</reference>
<dbReference type="InterPro" id="IPR045078">
    <property type="entry name" value="TST/MPST-like"/>
</dbReference>
<dbReference type="RefSeq" id="WP_090672367.1">
    <property type="nucleotide sequence ID" value="NZ_FNIT01000003.1"/>
</dbReference>
<keyword evidence="4" id="KW-0670">Pyruvate</keyword>
<gene>
    <name evidence="4" type="ORF">SAMN05192530_103356</name>
</gene>
<name>A0A1H0GV07_9HYPH</name>
<sequence>MLTERSICDEVELSSNPFAVSASELASRIGHPGLSVVDGSWYLPAQKRFARPEYEAGHIPGAVFFDHDTVVAADSDLPHSLPDAATFGNALSELGVSDLDTIVVYDGLGLFSAPRLWWMLRTFGARDVRILDGGFPAWREGGYPIETSVAPRRRGHFDARLDIAAVASLSDVQAIVSGVDDGQIVDARLAERFRGDVPEPRAGVRSGHMPGARSLPFTDLVRDGRLMDPDAIRAAFERAGVDLDRSIVTSCGSGVTAAVVTLALARLGVSDTRLYDGSWTEWGSLADTPVETGPAT</sequence>
<feature type="domain" description="Rhodanese" evidence="3">
    <location>
        <begin position="178"/>
        <end position="291"/>
    </location>
</feature>
<dbReference type="InterPro" id="IPR001307">
    <property type="entry name" value="Thiosulphate_STrfase_CS"/>
</dbReference>
<accession>A0A1H0GV07</accession>
<evidence type="ECO:0000256" key="1">
    <source>
        <dbReference type="ARBA" id="ARBA00022679"/>
    </source>
</evidence>
<evidence type="ECO:0000256" key="2">
    <source>
        <dbReference type="ARBA" id="ARBA00022737"/>
    </source>
</evidence>
<proteinExistence type="predicted"/>
<organism evidence="4 5">
    <name type="scientific">Aureimonas jatrophae</name>
    <dbReference type="NCBI Taxonomy" id="1166073"/>
    <lineage>
        <taxon>Bacteria</taxon>
        <taxon>Pseudomonadati</taxon>
        <taxon>Pseudomonadota</taxon>
        <taxon>Alphaproteobacteria</taxon>
        <taxon>Hyphomicrobiales</taxon>
        <taxon>Aurantimonadaceae</taxon>
        <taxon>Aureimonas</taxon>
    </lineage>
</organism>
<dbReference type="FunFam" id="3.40.250.10:FF:000001">
    <property type="entry name" value="Sulfurtransferase"/>
    <property type="match status" value="1"/>
</dbReference>
<dbReference type="STRING" id="1166073.SAMN05192530_103356"/>
<evidence type="ECO:0000259" key="3">
    <source>
        <dbReference type="PROSITE" id="PS50206"/>
    </source>
</evidence>
<dbReference type="CDD" id="cd01449">
    <property type="entry name" value="TST_Repeat_2"/>
    <property type="match status" value="1"/>
</dbReference>
<evidence type="ECO:0000313" key="5">
    <source>
        <dbReference type="Proteomes" id="UP000198793"/>
    </source>
</evidence>
<dbReference type="Gene3D" id="3.40.250.10">
    <property type="entry name" value="Rhodanese-like domain"/>
    <property type="match status" value="2"/>
</dbReference>
<dbReference type="NCBIfam" id="NF008557">
    <property type="entry name" value="PRK11493.1"/>
    <property type="match status" value="1"/>
</dbReference>
<dbReference type="Pfam" id="PF00581">
    <property type="entry name" value="Rhodanese"/>
    <property type="match status" value="2"/>
</dbReference>
<dbReference type="Proteomes" id="UP000198793">
    <property type="component" value="Unassembled WGS sequence"/>
</dbReference>
<dbReference type="InterPro" id="IPR036873">
    <property type="entry name" value="Rhodanese-like_dom_sf"/>
</dbReference>
<dbReference type="PROSITE" id="PS00380">
    <property type="entry name" value="RHODANESE_1"/>
    <property type="match status" value="1"/>
</dbReference>
<dbReference type="PROSITE" id="PS50206">
    <property type="entry name" value="RHODANESE_3"/>
    <property type="match status" value="2"/>
</dbReference>
<dbReference type="SUPFAM" id="SSF52821">
    <property type="entry name" value="Rhodanese/Cell cycle control phosphatase"/>
    <property type="match status" value="2"/>
</dbReference>
<dbReference type="GO" id="GO:0004792">
    <property type="term" value="F:thiosulfate-cyanide sulfurtransferase activity"/>
    <property type="evidence" value="ECO:0007669"/>
    <property type="project" value="InterPro"/>
</dbReference>
<dbReference type="InterPro" id="IPR001763">
    <property type="entry name" value="Rhodanese-like_dom"/>
</dbReference>
<dbReference type="AlphaFoldDB" id="A0A1H0GV07"/>
<evidence type="ECO:0000313" key="4">
    <source>
        <dbReference type="EMBL" id="SDO10730.1"/>
    </source>
</evidence>
<dbReference type="CDD" id="cd01448">
    <property type="entry name" value="TST_Repeat_1"/>
    <property type="match status" value="1"/>
</dbReference>